<feature type="transmembrane region" description="Helical" evidence="6">
    <location>
        <begin position="645"/>
        <end position="670"/>
    </location>
</feature>
<comment type="caution">
    <text evidence="8">The sequence shown here is derived from an EMBL/GenBank/DDBJ whole genome shotgun (WGS) entry which is preliminary data.</text>
</comment>
<feature type="domain" description="ABC3 transporter permease C-terminal" evidence="7">
    <location>
        <begin position="264"/>
        <end position="381"/>
    </location>
</feature>
<proteinExistence type="predicted"/>
<evidence type="ECO:0000256" key="6">
    <source>
        <dbReference type="SAM" id="Phobius"/>
    </source>
</evidence>
<sequence>MNNFGLLARLLKSDLARGFAVAATLAALIALAATLMSASTSLIVDTTTATNRLSERAKIPDLIQMHSGTADVSAIEGWIAGRDDITDHEIIETLPIPRQGLTIAGVNQADSYHEPAFVTSPEHIDLLLDDHGDPAHPNPGEVALPIHYSAVGAAKVGDTITFDTGTWKKELKVTGFIRDAQMNAAMVPSKRLVVHPQDFADFADHIEDREYLIEFALAESTRPGTVLNAYKAAGLPATGVSIDSSMLRLMNSISTMLIAAVALLVAFVLMIVAMLALRYTVLAAIEVDLARIAVLKAIGAPQRQIRGLYLVKYLVLAAFGCIIGYLAGYPLSAALGAPTLLYLGTPPTTTLGILAPILAVLALAAAIIGFTWVALGRVGRISAIEALRTGTSGSFRKRRNRWHLTSVRRLPVPQWMGIREALRPSNALLLGVLALCTFTMVLPTNVATTLDDPRIGTYLGSGQADLRIDVRAGVQDLASVAEVIDADQRISKHATVLRRDYKMETTSGEWESVLIDIGDHQAFPMQYLTGSAPLAEDEIALSYSQSAATGANVGSTVKVRTKDGDTPFQVTGVYQDITNNGLTAKATFDDGAPALWQIIYADVQNKDLEAAVSEDLRAQLPGVQVTGASEYASQFFGATSSQIRIIALLACGIALSLAFLITMLFTVLVLSRERQQIGILKALGSSDRSVAGQYFTRFGILTLLGLAFGLLLATTVGEGAIGVILGSRGAPNVELLANFALVGVVIPGALLATIAGAVALAVRRVRSITLA</sequence>
<keyword evidence="4 6" id="KW-1133">Transmembrane helix</keyword>
<comment type="subcellular location">
    <subcellularLocation>
        <location evidence="1">Cell membrane</location>
        <topology evidence="1">Multi-pass membrane protein</topology>
    </subcellularLocation>
</comment>
<name>A0A5C5UAF9_9CORY</name>
<evidence type="ECO:0000256" key="4">
    <source>
        <dbReference type="ARBA" id="ARBA00022989"/>
    </source>
</evidence>
<dbReference type="OrthoDB" id="9766372at2"/>
<dbReference type="InterPro" id="IPR003838">
    <property type="entry name" value="ABC3_permease_C"/>
</dbReference>
<evidence type="ECO:0000313" key="8">
    <source>
        <dbReference type="EMBL" id="TWT22917.1"/>
    </source>
</evidence>
<keyword evidence="5 6" id="KW-0472">Membrane</keyword>
<dbReference type="Proteomes" id="UP000320791">
    <property type="component" value="Unassembled WGS sequence"/>
</dbReference>
<feature type="domain" description="ABC3 transporter permease C-terminal" evidence="7">
    <location>
        <begin position="652"/>
        <end position="766"/>
    </location>
</feature>
<feature type="transmembrane region" description="Helical" evidence="6">
    <location>
        <begin position="698"/>
        <end position="725"/>
    </location>
</feature>
<evidence type="ECO:0000256" key="3">
    <source>
        <dbReference type="ARBA" id="ARBA00022692"/>
    </source>
</evidence>
<feature type="transmembrane region" description="Helical" evidence="6">
    <location>
        <begin position="427"/>
        <end position="446"/>
    </location>
</feature>
<feature type="transmembrane region" description="Helical" evidence="6">
    <location>
        <begin position="351"/>
        <end position="375"/>
    </location>
</feature>
<dbReference type="PANTHER" id="PTHR30287">
    <property type="entry name" value="MEMBRANE COMPONENT OF PREDICTED ABC SUPERFAMILY METABOLITE UPTAKE TRANSPORTER"/>
    <property type="match status" value="1"/>
</dbReference>
<feature type="transmembrane region" description="Helical" evidence="6">
    <location>
        <begin position="737"/>
        <end position="762"/>
    </location>
</feature>
<keyword evidence="3 6" id="KW-0812">Transmembrane</keyword>
<evidence type="ECO:0000313" key="9">
    <source>
        <dbReference type="Proteomes" id="UP000320791"/>
    </source>
</evidence>
<evidence type="ECO:0000256" key="2">
    <source>
        <dbReference type="ARBA" id="ARBA00022475"/>
    </source>
</evidence>
<feature type="transmembrane region" description="Helical" evidence="6">
    <location>
        <begin position="310"/>
        <end position="331"/>
    </location>
</feature>
<keyword evidence="9" id="KW-1185">Reference proteome</keyword>
<reference evidence="8 9" key="1">
    <citation type="submission" date="2019-08" db="EMBL/GenBank/DDBJ databases">
        <authorList>
            <person name="Lei W."/>
        </authorList>
    </citation>
    <scope>NUCLEOTIDE SEQUENCE [LARGE SCALE GENOMIC DNA]</scope>
    <source>
        <strain evidence="8 9">CCUG 58627</strain>
    </source>
</reference>
<dbReference type="GO" id="GO:0005886">
    <property type="term" value="C:plasma membrane"/>
    <property type="evidence" value="ECO:0007669"/>
    <property type="project" value="UniProtKB-SubCell"/>
</dbReference>
<dbReference type="InterPro" id="IPR038766">
    <property type="entry name" value="Membrane_comp_ABC_pdt"/>
</dbReference>
<evidence type="ECO:0000259" key="7">
    <source>
        <dbReference type="Pfam" id="PF02687"/>
    </source>
</evidence>
<organism evidence="8 9">
    <name type="scientific">Corynebacterium canis</name>
    <dbReference type="NCBI Taxonomy" id="679663"/>
    <lineage>
        <taxon>Bacteria</taxon>
        <taxon>Bacillati</taxon>
        <taxon>Actinomycetota</taxon>
        <taxon>Actinomycetes</taxon>
        <taxon>Mycobacteriales</taxon>
        <taxon>Corynebacteriaceae</taxon>
        <taxon>Corynebacterium</taxon>
    </lineage>
</organism>
<dbReference type="RefSeq" id="WP_146325191.1">
    <property type="nucleotide sequence ID" value="NZ_BAABLR010000016.1"/>
</dbReference>
<evidence type="ECO:0000256" key="5">
    <source>
        <dbReference type="ARBA" id="ARBA00023136"/>
    </source>
</evidence>
<keyword evidence="2" id="KW-1003">Cell membrane</keyword>
<protein>
    <submittedName>
        <fullName evidence="8">FtsX-like permease family protein</fullName>
    </submittedName>
</protein>
<dbReference type="AlphaFoldDB" id="A0A5C5UAF9"/>
<gene>
    <name evidence="8" type="ORF">FRX94_10110</name>
</gene>
<accession>A0A5C5UAF9</accession>
<dbReference type="EMBL" id="VOHM01000024">
    <property type="protein sequence ID" value="TWT22917.1"/>
    <property type="molecule type" value="Genomic_DNA"/>
</dbReference>
<feature type="transmembrane region" description="Helical" evidence="6">
    <location>
        <begin position="253"/>
        <end position="273"/>
    </location>
</feature>
<feature type="transmembrane region" description="Helical" evidence="6">
    <location>
        <begin position="20"/>
        <end position="44"/>
    </location>
</feature>
<dbReference type="Pfam" id="PF02687">
    <property type="entry name" value="FtsX"/>
    <property type="match status" value="2"/>
</dbReference>
<evidence type="ECO:0000256" key="1">
    <source>
        <dbReference type="ARBA" id="ARBA00004651"/>
    </source>
</evidence>
<dbReference type="PANTHER" id="PTHR30287:SF2">
    <property type="entry name" value="BLL1001 PROTEIN"/>
    <property type="match status" value="1"/>
</dbReference>